<comment type="caution">
    <text evidence="1">The sequence shown here is derived from an EMBL/GenBank/DDBJ whole genome shotgun (WGS) entry which is preliminary data.</text>
</comment>
<accession>A0ABW4K6D6</accession>
<organism evidence="1 2">
    <name type="scientific">Methylopila henanensis</name>
    <dbReference type="NCBI Taxonomy" id="873516"/>
    <lineage>
        <taxon>Bacteria</taxon>
        <taxon>Pseudomonadati</taxon>
        <taxon>Pseudomonadota</taxon>
        <taxon>Alphaproteobacteria</taxon>
        <taxon>Hyphomicrobiales</taxon>
        <taxon>Methylopilaceae</taxon>
        <taxon>Methylopila</taxon>
    </lineage>
</organism>
<dbReference type="InterPro" id="IPR029035">
    <property type="entry name" value="DHS-like_NAD/FAD-binding_dom"/>
</dbReference>
<protein>
    <submittedName>
        <fullName evidence="1">SIR2 family protein</fullName>
    </submittedName>
</protein>
<sequence length="810" mass="92113">MEIDDAVRCALDGNAVLFVGAGVSFLSKNKSGSVIPDGRSLVDLLLEQSEGTGSPHPLERVAGHVVRKKGVDFVVDLLKKHLNCGVVDERLSRLYLLPWRRIYTTNYDNVIEEALKGHRPVSSITLDNEIGNAGPGSVVHLNGYVGDVSPATLQQRLVLTDYAYGTSRLRDSEWFKFFLRDLRAARAIIFVGYSLADLDIQRALIVDDSLTRKTFFFISPDADELETSALSDYGTLCPGGFDELSQTVDLVSSDYQSVRFSTAFLCLSEITVDAAQPIGSTNVEKLTSQLVYGRLPEHEILLKTPVFGSQRFTVVRKQDANAMEAVRVGPWRDVLYTGELASGKTVSVLNLTSHFIDNGYRVFYATKGRTLNDELRKISRIADKIVVIFENYYSLREEVREYVASRPMNHRVILTERSVTHDLISDFVDQTPHLGPTFEVTLDRIEASDVPAFEALVNFGGFWGDRSGAGESARRAFISTKLESSLYKLLIEIIKSEKVQNEIRLLLNPLRKDKRVLKLFVSSFIVNVLGFRFSLNDWQTVFDGQWVRQTMRAYHEQVQHFLSMQGDTIFPRAGLLSAHILSTVSDDSLVKESLVDLYERASRAGDADPEFVSLRIALTRYGSIEPVFSGTKKADSILQYYEDIRVFGNTRNNSDYWLQVGIAATIHDRLGIAETAFSNAYAREKAKTRPNLVKIDNYFSRFQMRKAIETNDHKEAFTTFVQANERLKKQIFLEENRHYPFKTGRYYTDIAAKHYRCWNENQQRQFVQEAEEIRERALYWRQTHKEFSTDVEILIRETSTLLEKVDENLL</sequence>
<dbReference type="EMBL" id="JBHUER010000008">
    <property type="protein sequence ID" value="MFD1703680.1"/>
    <property type="molecule type" value="Genomic_DNA"/>
</dbReference>
<name>A0ABW4K6D6_9HYPH</name>
<dbReference type="RefSeq" id="WP_378799775.1">
    <property type="nucleotide sequence ID" value="NZ_JBHUER010000008.1"/>
</dbReference>
<dbReference type="Pfam" id="PF13289">
    <property type="entry name" value="SIR2_2"/>
    <property type="match status" value="1"/>
</dbReference>
<reference evidence="2" key="1">
    <citation type="journal article" date="2019" name="Int. J. Syst. Evol. Microbiol.">
        <title>The Global Catalogue of Microorganisms (GCM) 10K type strain sequencing project: providing services to taxonomists for standard genome sequencing and annotation.</title>
        <authorList>
            <consortium name="The Broad Institute Genomics Platform"/>
            <consortium name="The Broad Institute Genome Sequencing Center for Infectious Disease"/>
            <person name="Wu L."/>
            <person name="Ma J."/>
        </authorList>
    </citation>
    <scope>NUCLEOTIDE SEQUENCE [LARGE SCALE GENOMIC DNA]</scope>
    <source>
        <strain evidence="2">KCTC 23707</strain>
    </source>
</reference>
<evidence type="ECO:0000313" key="2">
    <source>
        <dbReference type="Proteomes" id="UP001597308"/>
    </source>
</evidence>
<proteinExistence type="predicted"/>
<dbReference type="Proteomes" id="UP001597308">
    <property type="component" value="Unassembled WGS sequence"/>
</dbReference>
<dbReference type="SUPFAM" id="SSF52467">
    <property type="entry name" value="DHS-like NAD/FAD-binding domain"/>
    <property type="match status" value="1"/>
</dbReference>
<evidence type="ECO:0000313" key="1">
    <source>
        <dbReference type="EMBL" id="MFD1703680.1"/>
    </source>
</evidence>
<keyword evidence="2" id="KW-1185">Reference proteome</keyword>
<gene>
    <name evidence="1" type="ORF">ACFSCV_11775</name>
</gene>